<evidence type="ECO:0000313" key="1">
    <source>
        <dbReference type="EMBL" id="QJA59899.1"/>
    </source>
</evidence>
<name>A0A6M3IQJ8_9ZZZZ</name>
<dbReference type="AlphaFoldDB" id="A0A6M3IQJ8"/>
<proteinExistence type="predicted"/>
<sequence>MPSHDHQLNIAGTAYEFDLVREKDQQGRSTGAARYDVIEEVPQYQPSLKFTQTDWIGGHGQVEFKDRTKYFEGQSIDTTQAGKLFLAPEITQKYEGAAGAMDAGVVDFFWAETADKWLCYTASEIYYWDTSNLYWVEATTEVSGVVGMAELNGVVYAARGASNLYYTSTDGITWTITDLTDGYANGFLVAPNPNGTAENLWKFKTPNELSRTTDGTAGGTQWESPTYVGETANNIIKIELVGNKLYVGKEDGLFWVDSNGGTHAELSGELKISHSTDNFKYWANWQTSAYFSVQRGMAEMTTSETYRPVSPLTDIDDIGKVGNIVGITSDREWLYVAVDEGTNTIIYKGREVLESGRLSWQWCPWIFLSTNACATIRVCQHSSTVRWLWFGYGTHTGYVVLSDNPLADSTARYTTSGWLRGSYIYGTDPMYDKMWQSAVIEQHRVNSGAETAASSGETVSLKYRDDTDLAVVATALIAAYNTAGVVETNFSSALTNKRICFELYLASDTNTATPVVTLFQAKGTEKPTTVRIHEAYYKVGDKPSERAKTIRALLRTARSSTTLIKFADLRYGQKTSGTSSGDYVWCVLEPGTPQEVEVKHEKYRQPELAIKVRLREVSFTIS</sequence>
<accession>A0A6M3IQJ8</accession>
<organism evidence="1">
    <name type="scientific">viral metagenome</name>
    <dbReference type="NCBI Taxonomy" id="1070528"/>
    <lineage>
        <taxon>unclassified sequences</taxon>
        <taxon>metagenomes</taxon>
        <taxon>organismal metagenomes</taxon>
    </lineage>
</organism>
<protein>
    <submittedName>
        <fullName evidence="1">Uncharacterized protein</fullName>
    </submittedName>
</protein>
<dbReference type="EMBL" id="MT141388">
    <property type="protein sequence ID" value="QJA59899.1"/>
    <property type="molecule type" value="Genomic_DNA"/>
</dbReference>
<reference evidence="1" key="1">
    <citation type="submission" date="2020-03" db="EMBL/GenBank/DDBJ databases">
        <title>The deep terrestrial virosphere.</title>
        <authorList>
            <person name="Holmfeldt K."/>
            <person name="Nilsson E."/>
            <person name="Simone D."/>
            <person name="Lopez-Fernandez M."/>
            <person name="Wu X."/>
            <person name="de Brujin I."/>
            <person name="Lundin D."/>
            <person name="Andersson A."/>
            <person name="Bertilsson S."/>
            <person name="Dopson M."/>
        </authorList>
    </citation>
    <scope>NUCLEOTIDE SEQUENCE</scope>
    <source>
        <strain evidence="1">MM415B01221</strain>
    </source>
</reference>
<gene>
    <name evidence="1" type="ORF">MM415B01221_0008</name>
</gene>